<proteinExistence type="predicted"/>
<evidence type="ECO:0000313" key="1">
    <source>
        <dbReference type="EMBL" id="MFC4666807.1"/>
    </source>
</evidence>
<gene>
    <name evidence="1" type="ORF">ACFO3G_09405</name>
</gene>
<sequence length="82" mass="9093">MEIIILLTLFLIGMMLGGWSLQAGKICVFGSEEMAIHTTFKRNRAVKLATKGLRLLNIVASHSTLKGAQTTLIYTDIHTFWG</sequence>
<accession>A0ABV9K9B2</accession>
<dbReference type="Proteomes" id="UP001596020">
    <property type="component" value="Unassembled WGS sequence"/>
</dbReference>
<dbReference type="EMBL" id="JBHSGO010000216">
    <property type="protein sequence ID" value="MFC4666807.1"/>
    <property type="molecule type" value="Genomic_DNA"/>
</dbReference>
<organism evidence="1 2">
    <name type="scientific">Falsiporphyromonas endometrii</name>
    <dbReference type="NCBI Taxonomy" id="1387297"/>
    <lineage>
        <taxon>Bacteria</taxon>
        <taxon>Pseudomonadati</taxon>
        <taxon>Bacteroidota</taxon>
        <taxon>Bacteroidia</taxon>
        <taxon>Bacteroidales</taxon>
        <taxon>Porphyromonadaceae</taxon>
        <taxon>Falsiporphyromonas</taxon>
    </lineage>
</organism>
<reference evidence="2" key="1">
    <citation type="journal article" date="2019" name="Int. J. Syst. Evol. Microbiol.">
        <title>The Global Catalogue of Microorganisms (GCM) 10K type strain sequencing project: providing services to taxonomists for standard genome sequencing and annotation.</title>
        <authorList>
            <consortium name="The Broad Institute Genomics Platform"/>
            <consortium name="The Broad Institute Genome Sequencing Center for Infectious Disease"/>
            <person name="Wu L."/>
            <person name="Ma J."/>
        </authorList>
    </citation>
    <scope>NUCLEOTIDE SEQUENCE [LARGE SCALE GENOMIC DNA]</scope>
    <source>
        <strain evidence="2">CGMCC 4.7357</strain>
    </source>
</reference>
<evidence type="ECO:0000313" key="2">
    <source>
        <dbReference type="Proteomes" id="UP001596020"/>
    </source>
</evidence>
<dbReference type="RefSeq" id="WP_380080237.1">
    <property type="nucleotide sequence ID" value="NZ_JBHSGO010000216.1"/>
</dbReference>
<comment type="caution">
    <text evidence="1">The sequence shown here is derived from an EMBL/GenBank/DDBJ whole genome shotgun (WGS) entry which is preliminary data.</text>
</comment>
<keyword evidence="2" id="KW-1185">Reference proteome</keyword>
<name>A0ABV9K9B2_9PORP</name>
<protein>
    <submittedName>
        <fullName evidence="1">Uncharacterized protein</fullName>
    </submittedName>
</protein>